<protein>
    <submittedName>
        <fullName evidence="3">Uncharacterized protein</fullName>
    </submittedName>
</protein>
<gene>
    <name evidence="3" type="ORF">PGQ11_013227</name>
</gene>
<dbReference type="Proteomes" id="UP001390339">
    <property type="component" value="Unassembled WGS sequence"/>
</dbReference>
<keyword evidence="2" id="KW-0732">Signal</keyword>
<feature type="signal peptide" evidence="2">
    <location>
        <begin position="1"/>
        <end position="20"/>
    </location>
</feature>
<comment type="caution">
    <text evidence="3">The sequence shown here is derived from an EMBL/GenBank/DDBJ whole genome shotgun (WGS) entry which is preliminary data.</text>
</comment>
<reference evidence="3 4" key="1">
    <citation type="journal article" date="2024" name="IMA Fungus">
        <title>Apiospora arundinis, a panoply of carbohydrate-active enzymes and secondary metabolites.</title>
        <authorList>
            <person name="Sorensen T."/>
            <person name="Petersen C."/>
            <person name="Muurmann A.T."/>
            <person name="Christiansen J.V."/>
            <person name="Brundto M.L."/>
            <person name="Overgaard C.K."/>
            <person name="Boysen A.T."/>
            <person name="Wollenberg R.D."/>
            <person name="Larsen T.O."/>
            <person name="Sorensen J.L."/>
            <person name="Nielsen K.L."/>
            <person name="Sondergaard T.E."/>
        </authorList>
    </citation>
    <scope>NUCLEOTIDE SEQUENCE [LARGE SCALE GENOMIC DNA]</scope>
    <source>
        <strain evidence="3 4">AAU 773</strain>
    </source>
</reference>
<proteinExistence type="predicted"/>
<keyword evidence="4" id="KW-1185">Reference proteome</keyword>
<evidence type="ECO:0000256" key="2">
    <source>
        <dbReference type="SAM" id="SignalP"/>
    </source>
</evidence>
<evidence type="ECO:0000256" key="1">
    <source>
        <dbReference type="SAM" id="MobiDB-lite"/>
    </source>
</evidence>
<feature type="chain" id="PRO_5046111532" evidence="2">
    <location>
        <begin position="21"/>
        <end position="151"/>
    </location>
</feature>
<name>A0ABR2I7C4_9PEZI</name>
<evidence type="ECO:0000313" key="3">
    <source>
        <dbReference type="EMBL" id="KAK8857315.1"/>
    </source>
</evidence>
<sequence>MHLAAALPLLLAAAPATLMASPMHQQQEEQSQAVEGPNHHHHHHQQQDKENQPIVIGVDHRVKTSSSSVNGHNHGGKSMDKDKAKNKRHHVKLDVFFGHVLHPDCAAKEKKCKNCGDDLNCAENPDCEWCFACVWTTAPDVSYYNSTMSRV</sequence>
<dbReference type="EMBL" id="JAPCWZ010000007">
    <property type="protein sequence ID" value="KAK8857315.1"/>
    <property type="molecule type" value="Genomic_DNA"/>
</dbReference>
<feature type="compositionally biased region" description="Polar residues" evidence="1">
    <location>
        <begin position="23"/>
        <end position="33"/>
    </location>
</feature>
<evidence type="ECO:0000313" key="4">
    <source>
        <dbReference type="Proteomes" id="UP001390339"/>
    </source>
</evidence>
<accession>A0ABR2I7C4</accession>
<organism evidence="3 4">
    <name type="scientific">Apiospora arundinis</name>
    <dbReference type="NCBI Taxonomy" id="335852"/>
    <lineage>
        <taxon>Eukaryota</taxon>
        <taxon>Fungi</taxon>
        <taxon>Dikarya</taxon>
        <taxon>Ascomycota</taxon>
        <taxon>Pezizomycotina</taxon>
        <taxon>Sordariomycetes</taxon>
        <taxon>Xylariomycetidae</taxon>
        <taxon>Amphisphaeriales</taxon>
        <taxon>Apiosporaceae</taxon>
        <taxon>Apiospora</taxon>
    </lineage>
</organism>
<feature type="region of interest" description="Disordered" evidence="1">
    <location>
        <begin position="21"/>
        <end position="84"/>
    </location>
</feature>